<evidence type="ECO:0000313" key="2">
    <source>
        <dbReference type="EMBL" id="KAF1762928.1"/>
    </source>
</evidence>
<protein>
    <submittedName>
        <fullName evidence="2">Uncharacterized protein</fullName>
    </submittedName>
</protein>
<gene>
    <name evidence="2" type="ORF">GCK72_011192</name>
</gene>
<name>A0A6A5H5C2_CAERE</name>
<dbReference type="RefSeq" id="XP_053587856.1">
    <property type="nucleotide sequence ID" value="XM_053728279.1"/>
</dbReference>
<accession>A0A6A5H5C2</accession>
<reference evidence="2 3" key="1">
    <citation type="submission" date="2019-12" db="EMBL/GenBank/DDBJ databases">
        <title>Chromosome-level assembly of the Caenorhabditis remanei genome.</title>
        <authorList>
            <person name="Teterina A.A."/>
            <person name="Willis J.H."/>
            <person name="Phillips P.C."/>
        </authorList>
    </citation>
    <scope>NUCLEOTIDE SEQUENCE [LARGE SCALE GENOMIC DNA]</scope>
    <source>
        <strain evidence="2 3">PX506</strain>
        <tissue evidence="2">Whole organism</tissue>
    </source>
</reference>
<comment type="caution">
    <text evidence="2">The sequence shown here is derived from an EMBL/GenBank/DDBJ whole genome shotgun (WGS) entry which is preliminary data.</text>
</comment>
<dbReference type="CTD" id="78775120"/>
<dbReference type="GeneID" id="78775120"/>
<feature type="compositionally biased region" description="Basic and acidic residues" evidence="1">
    <location>
        <begin position="53"/>
        <end position="62"/>
    </location>
</feature>
<sequence>MQRYREPAWIFKFYITDVEDDGAIPSINQGEKRMERRRTAAPSIVRAVTKRSNGREHQEPRRSRGLQLPCVNN</sequence>
<dbReference type="Proteomes" id="UP000483820">
    <property type="component" value="Chromosome III"/>
</dbReference>
<evidence type="ECO:0000313" key="3">
    <source>
        <dbReference type="Proteomes" id="UP000483820"/>
    </source>
</evidence>
<feature type="region of interest" description="Disordered" evidence="1">
    <location>
        <begin position="49"/>
        <end position="73"/>
    </location>
</feature>
<evidence type="ECO:0000256" key="1">
    <source>
        <dbReference type="SAM" id="MobiDB-lite"/>
    </source>
</evidence>
<dbReference type="EMBL" id="WUAV01000003">
    <property type="protein sequence ID" value="KAF1762928.1"/>
    <property type="molecule type" value="Genomic_DNA"/>
</dbReference>
<dbReference type="AlphaFoldDB" id="A0A6A5H5C2"/>
<dbReference type="KEGG" id="crq:GCK72_011192"/>
<proteinExistence type="predicted"/>
<organism evidence="2 3">
    <name type="scientific">Caenorhabditis remanei</name>
    <name type="common">Caenorhabditis vulgaris</name>
    <dbReference type="NCBI Taxonomy" id="31234"/>
    <lineage>
        <taxon>Eukaryota</taxon>
        <taxon>Metazoa</taxon>
        <taxon>Ecdysozoa</taxon>
        <taxon>Nematoda</taxon>
        <taxon>Chromadorea</taxon>
        <taxon>Rhabditida</taxon>
        <taxon>Rhabditina</taxon>
        <taxon>Rhabditomorpha</taxon>
        <taxon>Rhabditoidea</taxon>
        <taxon>Rhabditidae</taxon>
        <taxon>Peloderinae</taxon>
        <taxon>Caenorhabditis</taxon>
    </lineage>
</organism>